<reference evidence="18" key="1">
    <citation type="submission" date="2023-07" db="EMBL/GenBank/DDBJ databases">
        <authorList>
            <consortium name="AG Swart"/>
            <person name="Singh M."/>
            <person name="Singh A."/>
            <person name="Seah K."/>
            <person name="Emmerich C."/>
        </authorList>
    </citation>
    <scope>NUCLEOTIDE SEQUENCE</scope>
    <source>
        <strain evidence="18">DP1</strain>
    </source>
</reference>
<evidence type="ECO:0000256" key="9">
    <source>
        <dbReference type="ARBA" id="ARBA00022771"/>
    </source>
</evidence>
<evidence type="ECO:0000256" key="3">
    <source>
        <dbReference type="ARBA" id="ARBA00004906"/>
    </source>
</evidence>
<evidence type="ECO:0000313" key="19">
    <source>
        <dbReference type="Proteomes" id="UP001295684"/>
    </source>
</evidence>
<feature type="transmembrane region" description="Helical" evidence="16">
    <location>
        <begin position="427"/>
        <end position="445"/>
    </location>
</feature>
<dbReference type="EMBL" id="CAMPGE010027629">
    <property type="protein sequence ID" value="CAI2385243.1"/>
    <property type="molecule type" value="Genomic_DNA"/>
</dbReference>
<dbReference type="Gene3D" id="3.30.40.10">
    <property type="entry name" value="Zinc/RING finger domain, C3HC4 (zinc finger)"/>
    <property type="match status" value="1"/>
</dbReference>
<dbReference type="InterPro" id="IPR001841">
    <property type="entry name" value="Znf_RING"/>
</dbReference>
<accession>A0AAD1Y4Z4</accession>
<keyword evidence="8" id="KW-0732">Signal</keyword>
<sequence length="601" mass="69584">MLEKYKLMLMAALFCLSAVILGVNLLQNRSILGSLGAINEDFTLEPSESDQNWDSNYFRNLSPVSEEIANENVAAEPPTENEQERETSSPESKLQLLNSTERRKEILNIESKTFGGTWSLNEQKDRARLSSHLNNIKGIVKSKLVYHKEGATLPELKLDSTLHDGKYRDQVIYLKVFFEEIYIRTDNNTIVVNHKNASVEVSYGRLYSITQDHNCQADIQGNFDFSDLKNIKSNIVLTSDGSCFPEKLTFDLEYPNKFAISKRRVFNYVIILSCLLIGYCYVTNKQCYEAEQNQAIANRISMTTLSWNTIWNFCLFNIYLSYALQLQDYGYFAISACMYFILCFIFELKLLLICWKAKNIELFSQGNEAVRRALITFYIKFYLIALMSLLTLERIIGSNITLFLLCGSTLFPQIIENAINKSRNTPSMLYATAMMVTQCFFAVYIKGCSSNVMELKSDYKWTIYFVSYVVFQIFFLYLQRKFGSRFFIPKFCRFWDEYNYYKNFNEDLEEGNNSDGGLTCCICLNPLTFSEEGETQVDSQTRSGISRFLFRRTTTDSSSNMYMKTPCGHKYHPSCLKAWMRRKLECPFCRTSIPALDEEEE</sequence>
<dbReference type="PANTHER" id="PTHR22763">
    <property type="entry name" value="RING ZINC FINGER PROTEIN"/>
    <property type="match status" value="1"/>
</dbReference>
<dbReference type="Proteomes" id="UP001295684">
    <property type="component" value="Unassembled WGS sequence"/>
</dbReference>
<keyword evidence="19" id="KW-1185">Reference proteome</keyword>
<evidence type="ECO:0000256" key="2">
    <source>
        <dbReference type="ARBA" id="ARBA00004127"/>
    </source>
</evidence>
<evidence type="ECO:0000256" key="7">
    <source>
        <dbReference type="ARBA" id="ARBA00022723"/>
    </source>
</evidence>
<dbReference type="PANTHER" id="PTHR22763:SF162">
    <property type="entry name" value="TRANSMEMBRANE E3 UBIQUITIN-PROTEIN LIGASE 1"/>
    <property type="match status" value="1"/>
</dbReference>
<evidence type="ECO:0000256" key="1">
    <source>
        <dbReference type="ARBA" id="ARBA00000900"/>
    </source>
</evidence>
<evidence type="ECO:0000256" key="4">
    <source>
        <dbReference type="ARBA" id="ARBA00012483"/>
    </source>
</evidence>
<evidence type="ECO:0000256" key="13">
    <source>
        <dbReference type="ARBA" id="ARBA00023136"/>
    </source>
</evidence>
<feature type="transmembrane region" description="Helical" evidence="16">
    <location>
        <begin position="265"/>
        <end position="284"/>
    </location>
</feature>
<dbReference type="SUPFAM" id="SSF57850">
    <property type="entry name" value="RING/U-box"/>
    <property type="match status" value="1"/>
</dbReference>
<feature type="region of interest" description="Disordered" evidence="15">
    <location>
        <begin position="72"/>
        <end position="95"/>
    </location>
</feature>
<evidence type="ECO:0000256" key="6">
    <source>
        <dbReference type="ARBA" id="ARBA00022692"/>
    </source>
</evidence>
<dbReference type="GO" id="GO:0012505">
    <property type="term" value="C:endomembrane system"/>
    <property type="evidence" value="ECO:0007669"/>
    <property type="project" value="UniProtKB-SubCell"/>
</dbReference>
<keyword evidence="10" id="KW-0833">Ubl conjugation pathway</keyword>
<dbReference type="InterPro" id="IPR021319">
    <property type="entry name" value="DUF2921"/>
</dbReference>
<evidence type="ECO:0000256" key="16">
    <source>
        <dbReference type="SAM" id="Phobius"/>
    </source>
</evidence>
<comment type="pathway">
    <text evidence="3">Protein modification; protein ubiquitination.</text>
</comment>
<keyword evidence="13 16" id="KW-0472">Membrane</keyword>
<feature type="transmembrane region" description="Helical" evidence="16">
    <location>
        <begin position="305"/>
        <end position="324"/>
    </location>
</feature>
<feature type="transmembrane region" description="Helical" evidence="16">
    <location>
        <begin position="330"/>
        <end position="352"/>
    </location>
</feature>
<dbReference type="InterPro" id="IPR013083">
    <property type="entry name" value="Znf_RING/FYVE/PHD"/>
</dbReference>
<dbReference type="PROSITE" id="PS50089">
    <property type="entry name" value="ZF_RING_2"/>
    <property type="match status" value="1"/>
</dbReference>
<feature type="transmembrane region" description="Helical" evidence="16">
    <location>
        <begin position="461"/>
        <end position="478"/>
    </location>
</feature>
<dbReference type="AlphaFoldDB" id="A0AAD1Y4Z4"/>
<keyword evidence="5" id="KW-0808">Transferase</keyword>
<gene>
    <name evidence="18" type="ORF">ECRASSUSDP1_LOCUS26794</name>
</gene>
<keyword evidence="6 16" id="KW-0812">Transmembrane</keyword>
<keyword evidence="11" id="KW-0862">Zinc</keyword>
<dbReference type="InterPro" id="IPR050731">
    <property type="entry name" value="HRD1_E3_ubiq-ligases"/>
</dbReference>
<evidence type="ECO:0000256" key="11">
    <source>
        <dbReference type="ARBA" id="ARBA00022833"/>
    </source>
</evidence>
<dbReference type="GO" id="GO:0061630">
    <property type="term" value="F:ubiquitin protein ligase activity"/>
    <property type="evidence" value="ECO:0007669"/>
    <property type="project" value="UniProtKB-EC"/>
</dbReference>
<dbReference type="GO" id="GO:0043161">
    <property type="term" value="P:proteasome-mediated ubiquitin-dependent protein catabolic process"/>
    <property type="evidence" value="ECO:0007669"/>
    <property type="project" value="TreeGrafter"/>
</dbReference>
<evidence type="ECO:0000256" key="10">
    <source>
        <dbReference type="ARBA" id="ARBA00022786"/>
    </source>
</evidence>
<dbReference type="SMART" id="SM00184">
    <property type="entry name" value="RING"/>
    <property type="match status" value="1"/>
</dbReference>
<proteinExistence type="predicted"/>
<dbReference type="GO" id="GO:0008270">
    <property type="term" value="F:zinc ion binding"/>
    <property type="evidence" value="ECO:0007669"/>
    <property type="project" value="UniProtKB-KW"/>
</dbReference>
<evidence type="ECO:0000256" key="5">
    <source>
        <dbReference type="ARBA" id="ARBA00022679"/>
    </source>
</evidence>
<dbReference type="Pfam" id="PF13639">
    <property type="entry name" value="zf-RING_2"/>
    <property type="match status" value="1"/>
</dbReference>
<feature type="domain" description="RING-type" evidence="17">
    <location>
        <begin position="520"/>
        <end position="590"/>
    </location>
</feature>
<evidence type="ECO:0000256" key="12">
    <source>
        <dbReference type="ARBA" id="ARBA00022989"/>
    </source>
</evidence>
<keyword evidence="7" id="KW-0479">Metal-binding</keyword>
<comment type="catalytic activity">
    <reaction evidence="1">
        <text>S-ubiquitinyl-[E2 ubiquitin-conjugating enzyme]-L-cysteine + [acceptor protein]-L-lysine = [E2 ubiquitin-conjugating enzyme]-L-cysteine + N(6)-ubiquitinyl-[acceptor protein]-L-lysine.</text>
        <dbReference type="EC" id="2.3.2.27"/>
    </reaction>
</comment>
<keyword evidence="12 16" id="KW-1133">Transmembrane helix</keyword>
<dbReference type="EC" id="2.3.2.27" evidence="4"/>
<evidence type="ECO:0000313" key="18">
    <source>
        <dbReference type="EMBL" id="CAI2385243.1"/>
    </source>
</evidence>
<protein>
    <recommendedName>
        <fullName evidence="4">RING-type E3 ubiquitin transferase</fullName>
        <ecNumber evidence="4">2.3.2.27</ecNumber>
    </recommendedName>
</protein>
<name>A0AAD1Y4Z4_EUPCR</name>
<organism evidence="18 19">
    <name type="scientific">Euplotes crassus</name>
    <dbReference type="NCBI Taxonomy" id="5936"/>
    <lineage>
        <taxon>Eukaryota</taxon>
        <taxon>Sar</taxon>
        <taxon>Alveolata</taxon>
        <taxon>Ciliophora</taxon>
        <taxon>Intramacronucleata</taxon>
        <taxon>Spirotrichea</taxon>
        <taxon>Hypotrichia</taxon>
        <taxon>Euplotida</taxon>
        <taxon>Euplotidae</taxon>
        <taxon>Moneuplotes</taxon>
    </lineage>
</organism>
<evidence type="ECO:0000256" key="15">
    <source>
        <dbReference type="SAM" id="MobiDB-lite"/>
    </source>
</evidence>
<feature type="transmembrane region" description="Helical" evidence="16">
    <location>
        <begin position="373"/>
        <end position="390"/>
    </location>
</feature>
<evidence type="ECO:0000256" key="14">
    <source>
        <dbReference type="PROSITE-ProRule" id="PRU00175"/>
    </source>
</evidence>
<dbReference type="Pfam" id="PF11145">
    <property type="entry name" value="DUF2921"/>
    <property type="match status" value="1"/>
</dbReference>
<evidence type="ECO:0000259" key="17">
    <source>
        <dbReference type="PROSITE" id="PS50089"/>
    </source>
</evidence>
<keyword evidence="9 14" id="KW-0863">Zinc-finger</keyword>
<comment type="subcellular location">
    <subcellularLocation>
        <location evidence="2">Endomembrane system</location>
        <topology evidence="2">Multi-pass membrane protein</topology>
    </subcellularLocation>
</comment>
<evidence type="ECO:0000256" key="8">
    <source>
        <dbReference type="ARBA" id="ARBA00022729"/>
    </source>
</evidence>
<comment type="caution">
    <text evidence="18">The sequence shown here is derived from an EMBL/GenBank/DDBJ whole genome shotgun (WGS) entry which is preliminary data.</text>
</comment>